<dbReference type="Proteomes" id="UP001204953">
    <property type="component" value="Unassembled WGS sequence"/>
</dbReference>
<dbReference type="InterPro" id="IPR012296">
    <property type="entry name" value="Nuclease_put_TT1808"/>
</dbReference>
<sequence>MINPEKHRVEIYRLGEEVVILGDGDILSVPDLLPGWEVAVSDLWPLEF</sequence>
<keyword evidence="1" id="KW-0540">Nuclease</keyword>
<dbReference type="AlphaFoldDB" id="A0AAE3GT08"/>
<dbReference type="GO" id="GO:0004519">
    <property type="term" value="F:endonuclease activity"/>
    <property type="evidence" value="ECO:0007669"/>
    <property type="project" value="UniProtKB-KW"/>
</dbReference>
<reference evidence="1" key="1">
    <citation type="submission" date="2022-06" db="EMBL/GenBank/DDBJ databases">
        <title>New cyanobacteria of genus Symplocastrum in benthos of Lake Baikal.</title>
        <authorList>
            <person name="Sorokovikova E."/>
            <person name="Tikhonova I."/>
            <person name="Krasnopeev A."/>
            <person name="Evseev P."/>
            <person name="Gladkikh A."/>
            <person name="Belykh O."/>
        </authorList>
    </citation>
    <scope>NUCLEOTIDE SEQUENCE</scope>
    <source>
        <strain evidence="1">BBK-W-15</strain>
    </source>
</reference>
<evidence type="ECO:0000313" key="1">
    <source>
        <dbReference type="EMBL" id="MCP2729994.1"/>
    </source>
</evidence>
<evidence type="ECO:0000313" key="2">
    <source>
        <dbReference type="Proteomes" id="UP001204953"/>
    </source>
</evidence>
<dbReference type="InterPro" id="IPR011335">
    <property type="entry name" value="Restrct_endonuc-II-like"/>
</dbReference>
<gene>
    <name evidence="1" type="ORF">NJ959_16295</name>
</gene>
<proteinExistence type="predicted"/>
<comment type="caution">
    <text evidence="1">The sequence shown here is derived from an EMBL/GenBank/DDBJ whole genome shotgun (WGS) entry which is preliminary data.</text>
</comment>
<keyword evidence="1" id="KW-0378">Hydrolase</keyword>
<protein>
    <submittedName>
        <fullName evidence="1">Uma2 family endonuclease</fullName>
    </submittedName>
</protein>
<accession>A0AAE3GT08</accession>
<keyword evidence="2" id="KW-1185">Reference proteome</keyword>
<dbReference type="SUPFAM" id="SSF52980">
    <property type="entry name" value="Restriction endonuclease-like"/>
    <property type="match status" value="1"/>
</dbReference>
<name>A0AAE3GT08_9CYAN</name>
<organism evidence="1 2">
    <name type="scientific">Limnofasciculus baicalensis BBK-W-15</name>
    <dbReference type="NCBI Taxonomy" id="2699891"/>
    <lineage>
        <taxon>Bacteria</taxon>
        <taxon>Bacillati</taxon>
        <taxon>Cyanobacteriota</taxon>
        <taxon>Cyanophyceae</taxon>
        <taxon>Coleofasciculales</taxon>
        <taxon>Coleofasciculaceae</taxon>
        <taxon>Limnofasciculus</taxon>
        <taxon>Limnofasciculus baicalensis</taxon>
    </lineage>
</organism>
<dbReference type="EMBL" id="JAMZMM010000160">
    <property type="protein sequence ID" value="MCP2729994.1"/>
    <property type="molecule type" value="Genomic_DNA"/>
</dbReference>
<dbReference type="Gene3D" id="3.90.1570.10">
    <property type="entry name" value="tt1808, chain A"/>
    <property type="match status" value="1"/>
</dbReference>
<keyword evidence="1" id="KW-0255">Endonuclease</keyword>